<dbReference type="Pfam" id="PF11761">
    <property type="entry name" value="CbiG_mid"/>
    <property type="match status" value="1"/>
</dbReference>
<dbReference type="GO" id="GO:0016829">
    <property type="term" value="F:lyase activity"/>
    <property type="evidence" value="ECO:0007669"/>
    <property type="project" value="UniProtKB-KW"/>
</dbReference>
<name>A0A1G9UAH4_9FIRM</name>
<reference evidence="4 5" key="1">
    <citation type="submission" date="2016-10" db="EMBL/GenBank/DDBJ databases">
        <authorList>
            <person name="de Groot N.N."/>
        </authorList>
    </citation>
    <scope>NUCLEOTIDE SEQUENCE [LARGE SCALE GENOMIC DNA]</scope>
    <source>
        <strain evidence="4 5">DSM 797</strain>
    </source>
</reference>
<dbReference type="Pfam" id="PF01890">
    <property type="entry name" value="CbiG_C"/>
    <property type="match status" value="1"/>
</dbReference>
<dbReference type="InterPro" id="IPR052553">
    <property type="entry name" value="CbiG_hydrolase"/>
</dbReference>
<proteinExistence type="predicted"/>
<feature type="domain" description="Cobalamin biosynthesis central region" evidence="3">
    <location>
        <begin position="148"/>
        <end position="217"/>
    </location>
</feature>
<dbReference type="Pfam" id="PF11760">
    <property type="entry name" value="CbiG_N"/>
    <property type="match status" value="1"/>
</dbReference>
<dbReference type="InterPro" id="IPR036518">
    <property type="entry name" value="CobE/GbiG_C_sf"/>
</dbReference>
<evidence type="ECO:0000259" key="1">
    <source>
        <dbReference type="Pfam" id="PF01890"/>
    </source>
</evidence>
<evidence type="ECO:0000313" key="4">
    <source>
        <dbReference type="EMBL" id="SDM56842.1"/>
    </source>
</evidence>
<dbReference type="SUPFAM" id="SSF159664">
    <property type="entry name" value="CobE/GbiG C-terminal domain-like"/>
    <property type="match status" value="1"/>
</dbReference>
<dbReference type="SUPFAM" id="SSF159672">
    <property type="entry name" value="CbiG N-terminal domain-like"/>
    <property type="match status" value="1"/>
</dbReference>
<feature type="domain" description="CobE/GbiG C-terminal" evidence="1">
    <location>
        <begin position="244"/>
        <end position="360"/>
    </location>
</feature>
<dbReference type="InterPro" id="IPR002750">
    <property type="entry name" value="CobE/GbiG_C"/>
</dbReference>
<dbReference type="AlphaFoldDB" id="A0A1G9UAH4"/>
<evidence type="ECO:0000259" key="3">
    <source>
        <dbReference type="Pfam" id="PF11761"/>
    </source>
</evidence>
<dbReference type="GO" id="GO:0009236">
    <property type="term" value="P:cobalamin biosynthetic process"/>
    <property type="evidence" value="ECO:0007669"/>
    <property type="project" value="InterPro"/>
</dbReference>
<dbReference type="STRING" id="1121325.SAMN04515677_11610"/>
<dbReference type="InterPro" id="IPR038029">
    <property type="entry name" value="GbiG_N_sf"/>
</dbReference>
<evidence type="ECO:0000259" key="2">
    <source>
        <dbReference type="Pfam" id="PF11760"/>
    </source>
</evidence>
<dbReference type="Gene3D" id="3.30.420.180">
    <property type="entry name" value="CobE/GbiG C-terminal domain"/>
    <property type="match status" value="1"/>
</dbReference>
<dbReference type="InterPro" id="IPR021744">
    <property type="entry name" value="CbiG_N"/>
</dbReference>
<keyword evidence="4" id="KW-0456">Lyase</keyword>
<dbReference type="InterPro" id="IPR021745">
    <property type="entry name" value="CbiG_mid"/>
</dbReference>
<dbReference type="NCBIfam" id="NF004466">
    <property type="entry name" value="PRK05788.1-4"/>
    <property type="match status" value="1"/>
</dbReference>
<feature type="domain" description="Cobalamin synthesis G N-terminal" evidence="2">
    <location>
        <begin position="62"/>
        <end position="142"/>
    </location>
</feature>
<dbReference type="Gene3D" id="3.40.50.11220">
    <property type="match status" value="1"/>
</dbReference>
<dbReference type="PANTHER" id="PTHR37477">
    <property type="entry name" value="COBALT-PRECORRIN-5A HYDROLASE"/>
    <property type="match status" value="1"/>
</dbReference>
<protein>
    <submittedName>
        <fullName evidence="4">Cobalt-precorrin 5A acetaldehyde-lyase</fullName>
    </submittedName>
</protein>
<dbReference type="PANTHER" id="PTHR37477:SF1">
    <property type="entry name" value="COBALT-PRECORRIN-5A HYDROLASE"/>
    <property type="match status" value="1"/>
</dbReference>
<dbReference type="EMBL" id="FNGW01000016">
    <property type="protein sequence ID" value="SDM56842.1"/>
    <property type="molecule type" value="Genomic_DNA"/>
</dbReference>
<evidence type="ECO:0000313" key="5">
    <source>
        <dbReference type="Proteomes" id="UP000199068"/>
    </source>
</evidence>
<dbReference type="RefSeq" id="WP_092727796.1">
    <property type="nucleotide sequence ID" value="NZ_FNGW01000016.1"/>
</dbReference>
<sequence length="365" mass="41201">MNTENKNLAIVCITENGKNLALKINSLIKQSHVYIVKNKKNNLKLDTKKENVFLIEEKLSELVQKLFIEYDYILFIMATGIVVRIIAPHVQSKFSDPAIIVTDEKGMNIISLLSGHMGGANEMTNYISGLINANPVITTATDVNKKSSLDMIAKKLDAHIDNFRDNVKDVNAMIVNNQEVGIYIDGKYEVDTRGFKVLQSLEEIKNFDKVVVISHKNKVFDSIKYKLDKAYLKEKIIKVIPKDIVIGIGCRRNTESQLLQESLNNLLQQYNIDSKAIKNIGSIDIKYDEKAIIDLANYYDADFKTFSAEEISKVDYLYDKSEFVKKNVGVYCVAEPVAHILSSGNLIIKKHKFKGITISVGRVTK</sequence>
<organism evidence="4 5">
    <name type="scientific">Romboutsia lituseburensis DSM 797</name>
    <dbReference type="NCBI Taxonomy" id="1121325"/>
    <lineage>
        <taxon>Bacteria</taxon>
        <taxon>Bacillati</taxon>
        <taxon>Bacillota</taxon>
        <taxon>Clostridia</taxon>
        <taxon>Peptostreptococcales</taxon>
        <taxon>Peptostreptococcaceae</taxon>
        <taxon>Romboutsia</taxon>
    </lineage>
</organism>
<dbReference type="Proteomes" id="UP000199068">
    <property type="component" value="Unassembled WGS sequence"/>
</dbReference>
<gene>
    <name evidence="4" type="ORF">SAMN04515677_11610</name>
</gene>
<keyword evidence="5" id="KW-1185">Reference proteome</keyword>
<accession>A0A1G9UAH4</accession>